<protein>
    <recommendedName>
        <fullName evidence="2">F-box domain-containing protein</fullName>
    </recommendedName>
</protein>
<feature type="domain" description="F-box" evidence="2">
    <location>
        <begin position="159"/>
        <end position="211"/>
    </location>
</feature>
<dbReference type="InterPro" id="IPR036047">
    <property type="entry name" value="F-box-like_dom_sf"/>
</dbReference>
<feature type="coiled-coil region" evidence="1">
    <location>
        <begin position="705"/>
        <end position="739"/>
    </location>
</feature>
<evidence type="ECO:0000259" key="2">
    <source>
        <dbReference type="Pfam" id="PF12937"/>
    </source>
</evidence>
<name>A0AAD6T678_9AGAR</name>
<dbReference type="Pfam" id="PF12937">
    <property type="entry name" value="F-box-like"/>
    <property type="match status" value="1"/>
</dbReference>
<dbReference type="Proteomes" id="UP001218188">
    <property type="component" value="Unassembled WGS sequence"/>
</dbReference>
<evidence type="ECO:0000313" key="4">
    <source>
        <dbReference type="Proteomes" id="UP001218188"/>
    </source>
</evidence>
<dbReference type="Gene3D" id="1.20.1280.50">
    <property type="match status" value="1"/>
</dbReference>
<evidence type="ECO:0000313" key="3">
    <source>
        <dbReference type="EMBL" id="KAJ7038493.1"/>
    </source>
</evidence>
<keyword evidence="1" id="KW-0175">Coiled coil</keyword>
<accession>A0AAD6T678</accession>
<gene>
    <name evidence="3" type="ORF">C8F04DRAFT_1255774</name>
</gene>
<comment type="caution">
    <text evidence="3">The sequence shown here is derived from an EMBL/GenBank/DDBJ whole genome shotgun (WGS) entry which is preliminary data.</text>
</comment>
<dbReference type="AlphaFoldDB" id="A0AAD6T678"/>
<keyword evidence="4" id="KW-1185">Reference proteome</keyword>
<evidence type="ECO:0000256" key="1">
    <source>
        <dbReference type="SAM" id="Coils"/>
    </source>
</evidence>
<proteinExistence type="predicted"/>
<reference evidence="3" key="1">
    <citation type="submission" date="2023-03" db="EMBL/GenBank/DDBJ databases">
        <title>Massive genome expansion in bonnet fungi (Mycena s.s.) driven by repeated elements and novel gene families across ecological guilds.</title>
        <authorList>
            <consortium name="Lawrence Berkeley National Laboratory"/>
            <person name="Harder C.B."/>
            <person name="Miyauchi S."/>
            <person name="Viragh M."/>
            <person name="Kuo A."/>
            <person name="Thoen E."/>
            <person name="Andreopoulos B."/>
            <person name="Lu D."/>
            <person name="Skrede I."/>
            <person name="Drula E."/>
            <person name="Henrissat B."/>
            <person name="Morin E."/>
            <person name="Kohler A."/>
            <person name="Barry K."/>
            <person name="LaButti K."/>
            <person name="Morin E."/>
            <person name="Salamov A."/>
            <person name="Lipzen A."/>
            <person name="Mereny Z."/>
            <person name="Hegedus B."/>
            <person name="Baldrian P."/>
            <person name="Stursova M."/>
            <person name="Weitz H."/>
            <person name="Taylor A."/>
            <person name="Grigoriev I.V."/>
            <person name="Nagy L.G."/>
            <person name="Martin F."/>
            <person name="Kauserud H."/>
        </authorList>
    </citation>
    <scope>NUCLEOTIDE SEQUENCE</scope>
    <source>
        <strain evidence="3">CBHHK200</strain>
    </source>
</reference>
<dbReference type="EMBL" id="JARJCM010000031">
    <property type="protein sequence ID" value="KAJ7038493.1"/>
    <property type="molecule type" value="Genomic_DNA"/>
</dbReference>
<feature type="coiled-coil region" evidence="1">
    <location>
        <begin position="621"/>
        <end position="655"/>
    </location>
</feature>
<organism evidence="3 4">
    <name type="scientific">Mycena alexandri</name>
    <dbReference type="NCBI Taxonomy" id="1745969"/>
    <lineage>
        <taxon>Eukaryota</taxon>
        <taxon>Fungi</taxon>
        <taxon>Dikarya</taxon>
        <taxon>Basidiomycota</taxon>
        <taxon>Agaricomycotina</taxon>
        <taxon>Agaricomycetes</taxon>
        <taxon>Agaricomycetidae</taxon>
        <taxon>Agaricales</taxon>
        <taxon>Marasmiineae</taxon>
        <taxon>Mycenaceae</taxon>
        <taxon>Mycena</taxon>
    </lineage>
</organism>
<dbReference type="InterPro" id="IPR001810">
    <property type="entry name" value="F-box_dom"/>
</dbReference>
<sequence length="755" mass="83255">MSPLPVEHWPLRLHTRIDTEMPLSFSPDEDVAVYICGAGLSLVSLRFEAAAGNKDIKPKFFEIADVDSLRGCIDRMTSSWTFRLHKGSVRVTLSFANISALDAFLNALSYVRVLHGHSSVTSHYSHHIPIPSTEKYFAVHDVKGFADLRTAVYLRAPIHVLPIEILSQIFVFLPPAQSQHDRSSPLFLLCVCATWRAVALATAALWRRPSFVINNSFFRADSSNSCRQMLMWMARAKSAAVALSLKFGEASYLASEEMRITRFTPSPFAAVQSLSLSSPQSQLLPFLGGEAPIFRSLQSLSLELPTFDLKQWTSLPTLCRSTPLLQALIIESSFVLDGNLRRSNPLLTAFPWSLLTRVYLLISLPISVWMPVLAQCALIQSGGFILRRDDCDYPPTPVTFLNLVSLRVLFRYSTCDTTFLYHVILPTIRELHVAAFVEDNHPTLFIPRYPTPRVLALKVNLPAKVLHGILCAHPDLEQLSIWADPEGNLPEIQKGGLRHLAVCMTDDYADPFVSKAATWACGIITAAPSLSMQISSRVPSDALGRPASEQPTALTAASCTASPLVANIADSSNVLVANDILMPDAATTDIPVPHSAAEKRSMHGEHDASPSHKVVIRTAHEGEAKKNIEALEKANHDLKEALVATNIQITHLQQERAFFTRLQAHCRELEAALICNQLVVAKEPTAPSVPEAEASSTPTDQSAQVARLTQDNVSLVQTRDRLKQRLQSAVAIIGRLEDTNTTLLQVVRQFTEDEL</sequence>
<dbReference type="SUPFAM" id="SSF81383">
    <property type="entry name" value="F-box domain"/>
    <property type="match status" value="1"/>
</dbReference>